<evidence type="ECO:0000313" key="6">
    <source>
        <dbReference type="EMBL" id="QED26443.1"/>
    </source>
</evidence>
<dbReference type="Gene3D" id="2.120.10.30">
    <property type="entry name" value="TolB, C-terminal domain"/>
    <property type="match status" value="1"/>
</dbReference>
<feature type="signal peptide" evidence="4">
    <location>
        <begin position="1"/>
        <end position="21"/>
    </location>
</feature>
<dbReference type="Proteomes" id="UP000321595">
    <property type="component" value="Chromosome"/>
</dbReference>
<dbReference type="PANTHER" id="PTHR36842:SF2">
    <property type="entry name" value="SLR0505 PROTEIN"/>
    <property type="match status" value="1"/>
</dbReference>
<feature type="chain" id="PRO_5023095201" evidence="4">
    <location>
        <begin position="22"/>
        <end position="959"/>
    </location>
</feature>
<dbReference type="PANTHER" id="PTHR36842">
    <property type="entry name" value="PROTEIN TOLB HOMOLOG"/>
    <property type="match status" value="1"/>
</dbReference>
<evidence type="ECO:0000259" key="5">
    <source>
        <dbReference type="Pfam" id="PF01103"/>
    </source>
</evidence>
<protein>
    <submittedName>
        <fullName evidence="6">BamA/TamA family outer membrane protein</fullName>
    </submittedName>
</protein>
<evidence type="ECO:0000256" key="3">
    <source>
        <dbReference type="ARBA" id="ARBA00023136"/>
    </source>
</evidence>
<dbReference type="EMBL" id="CP042467">
    <property type="protein sequence ID" value="QED26443.1"/>
    <property type="molecule type" value="Genomic_DNA"/>
</dbReference>
<dbReference type="InterPro" id="IPR000184">
    <property type="entry name" value="Bac_surfAg_D15"/>
</dbReference>
<comment type="similarity">
    <text evidence="2">Belongs to the TolB family.</text>
</comment>
<dbReference type="Pfam" id="PF07676">
    <property type="entry name" value="PD40"/>
    <property type="match status" value="1"/>
</dbReference>
<dbReference type="OrthoDB" id="9799878at2"/>
<name>A0A5B8XQY4_9DELT</name>
<evidence type="ECO:0000313" key="7">
    <source>
        <dbReference type="Proteomes" id="UP000321595"/>
    </source>
</evidence>
<dbReference type="Pfam" id="PF01103">
    <property type="entry name" value="Omp85"/>
    <property type="match status" value="1"/>
</dbReference>
<reference evidence="6 7" key="1">
    <citation type="submission" date="2019-08" db="EMBL/GenBank/DDBJ databases">
        <authorList>
            <person name="Liang Q."/>
        </authorList>
    </citation>
    <scope>NUCLEOTIDE SEQUENCE [LARGE SCALE GENOMIC DNA]</scope>
    <source>
        <strain evidence="6 7">V1718</strain>
    </source>
</reference>
<evidence type="ECO:0000256" key="1">
    <source>
        <dbReference type="ARBA" id="ARBA00004370"/>
    </source>
</evidence>
<organism evidence="6 7">
    <name type="scientific">Microvenator marinus</name>
    <dbReference type="NCBI Taxonomy" id="2600177"/>
    <lineage>
        <taxon>Bacteria</taxon>
        <taxon>Deltaproteobacteria</taxon>
        <taxon>Bradymonadales</taxon>
        <taxon>Microvenatoraceae</taxon>
        <taxon>Microvenator</taxon>
    </lineage>
</organism>
<dbReference type="GO" id="GO:0019867">
    <property type="term" value="C:outer membrane"/>
    <property type="evidence" value="ECO:0007669"/>
    <property type="project" value="InterPro"/>
</dbReference>
<evidence type="ECO:0000256" key="4">
    <source>
        <dbReference type="SAM" id="SignalP"/>
    </source>
</evidence>
<dbReference type="SUPFAM" id="SSF82171">
    <property type="entry name" value="DPP6 N-terminal domain-like"/>
    <property type="match status" value="1"/>
</dbReference>
<proteinExistence type="inferred from homology"/>
<dbReference type="InterPro" id="IPR011042">
    <property type="entry name" value="6-blade_b-propeller_TolB-like"/>
</dbReference>
<sequence>MRSLSVVLVAMVMSWCTHAWAIDDPELEYFTITTPHFYVHYHSGIEDLAWRVAVISEEAHQIFAPLLEWEPARRTHVNVLDKLDIANGSATVYARNTMNIYGMPPESDSVLGFYDDWLRVLVYHEYVHILHLDTIGGASPYINFVIGKQSNPNQTAPRWFIEGFATYHESKRTRGGRVSGSTWKMWARTAALEGTLLDLGGVAGSPTQWPGGNSAYLYGSLFFDYVFDRHGEDFGNQFNRIYGSRLIPWSLNQTSEEISGETLESMWNQFTAVTQARAQATRQRVRAEGESEIRSITRRAGSHGFARLRPGHSISFYHFDLESSPAYSQLAEGKITELFEIPGGPGTGDWTPDGKNFVFSQSNVIKNTYSYQDLFMWRSATRTTHRLTHGERARDPAVSPDGRWLVYARNKNGTMELVLRELNRVSRAERVLVSDADWQQIAGPRFSPDSKSVVFSRWMLDSGQRDLWIVPVDAGAPRQLTDDFALDLDPVYESPSSILFSSDRTGIFNIYRLNLESLEVEKLTNVVNGVMQPLRDESGQLWVTHYTSEGYDLGVIDEVRSAPGPSVYDELPVIKYPDIDTSGFTTTDYNPLPELLPLVFIPEFGLITTGSAFGGVLAGYDPVGHHTWSLSGALTTGRELTDQGYNFAAQYSYSRLPVDFAVQARHRLYPNQRGFFAASDFQTFLEEDYVLRGQIGIPFRGIFDNLRLGLSLQAQYVTFDGLPDVEPDPGDIQPSIPESQWQNQAGLSVNYTNVERYPRSVSSEKGFSLGLNLSLQNPFIGSDVQSMTVSYNANAYLPNPWIPRHVLALNYAGGHVSSASGRTGQYTLGGALPQDVLTSVIFQEPAGGRVLRGYPPAHVRGPNFQLLTASYRFPILDMDEGFGTLPVYFRQFKGSVFADTGTAYQGFLADQDLFSSVGAEVILNTTFAYYLAGNLRLGYAYGLSDGGIHDLYLLFGGGF</sequence>
<feature type="domain" description="Bacterial surface antigen (D15)" evidence="5">
    <location>
        <begin position="683"/>
        <end position="927"/>
    </location>
</feature>
<dbReference type="AlphaFoldDB" id="A0A5B8XQY4"/>
<keyword evidence="4" id="KW-0732">Signal</keyword>
<gene>
    <name evidence="6" type="ORF">FRD01_04100</name>
</gene>
<keyword evidence="3" id="KW-0472">Membrane</keyword>
<accession>A0A5B8XQY4</accession>
<comment type="subcellular location">
    <subcellularLocation>
        <location evidence="1">Membrane</location>
    </subcellularLocation>
</comment>
<dbReference type="InterPro" id="IPR011659">
    <property type="entry name" value="WD40"/>
</dbReference>
<dbReference type="KEGG" id="bbae:FRD01_04100"/>
<keyword evidence="7" id="KW-1185">Reference proteome</keyword>
<evidence type="ECO:0000256" key="2">
    <source>
        <dbReference type="ARBA" id="ARBA00009820"/>
    </source>
</evidence>